<accession>A0ABD6AWD8</accession>
<reference evidence="4 5" key="1">
    <citation type="journal article" date="2019" name="Int. J. Syst. Evol. Microbiol.">
        <title>The Global Catalogue of Microorganisms (GCM) 10K type strain sequencing project: providing services to taxonomists for standard genome sequencing and annotation.</title>
        <authorList>
            <consortium name="The Broad Institute Genomics Platform"/>
            <consortium name="The Broad Institute Genome Sequencing Center for Infectious Disease"/>
            <person name="Wu L."/>
            <person name="Ma J."/>
        </authorList>
    </citation>
    <scope>NUCLEOTIDE SEQUENCE [LARGE SCALE GENOMIC DNA]</scope>
    <source>
        <strain evidence="4 5">CGMCC 1.12563</strain>
    </source>
</reference>
<dbReference type="Gene3D" id="3.90.79.10">
    <property type="entry name" value="Nucleoside Triphosphate Pyrophosphohydrolase"/>
    <property type="match status" value="1"/>
</dbReference>
<keyword evidence="5" id="KW-1185">Reference proteome</keyword>
<evidence type="ECO:0000256" key="2">
    <source>
        <dbReference type="ARBA" id="ARBA00022801"/>
    </source>
</evidence>
<dbReference type="CDD" id="cd03674">
    <property type="entry name" value="NUDIX_Hydrolase"/>
    <property type="match status" value="1"/>
</dbReference>
<protein>
    <submittedName>
        <fullName evidence="4">NUDIX hydrolase</fullName>
    </submittedName>
</protein>
<evidence type="ECO:0000313" key="5">
    <source>
        <dbReference type="Proteomes" id="UP001597187"/>
    </source>
</evidence>
<dbReference type="Proteomes" id="UP001597187">
    <property type="component" value="Unassembled WGS sequence"/>
</dbReference>
<dbReference type="InterPro" id="IPR015797">
    <property type="entry name" value="NUDIX_hydrolase-like_dom_sf"/>
</dbReference>
<dbReference type="RefSeq" id="WP_250874078.1">
    <property type="nucleotide sequence ID" value="NZ_JALXFV010000006.1"/>
</dbReference>
<feature type="domain" description="Nudix hydrolase" evidence="3">
    <location>
        <begin position="4"/>
        <end position="150"/>
    </location>
</feature>
<evidence type="ECO:0000313" key="4">
    <source>
        <dbReference type="EMBL" id="MFD1514106.1"/>
    </source>
</evidence>
<keyword evidence="2 4" id="KW-0378">Hydrolase</keyword>
<sequence>METTRHHTATAYVVNDGAIALHEHKRHGLWLPPGGHVDRDELPHEAVCREVEEEMGLTLTLHSDPRDVPSPAGQALPLPQQHMLYDINVHDGEVGHQHIDLIYYGRVPSREITPDAGETSADSWRWYTTVDLRESSLPQDIVQFGIEAIQTVETDD</sequence>
<comment type="cofactor">
    <cofactor evidence="1">
        <name>Mg(2+)</name>
        <dbReference type="ChEBI" id="CHEBI:18420"/>
    </cofactor>
</comment>
<dbReference type="Pfam" id="PF00293">
    <property type="entry name" value="NUDIX"/>
    <property type="match status" value="1"/>
</dbReference>
<evidence type="ECO:0000256" key="1">
    <source>
        <dbReference type="ARBA" id="ARBA00001946"/>
    </source>
</evidence>
<proteinExistence type="predicted"/>
<dbReference type="PANTHER" id="PTHR43046:SF14">
    <property type="entry name" value="MUTT_NUDIX FAMILY PROTEIN"/>
    <property type="match status" value="1"/>
</dbReference>
<dbReference type="SUPFAM" id="SSF55811">
    <property type="entry name" value="Nudix"/>
    <property type="match status" value="1"/>
</dbReference>
<dbReference type="PANTHER" id="PTHR43046">
    <property type="entry name" value="GDP-MANNOSE MANNOSYL HYDROLASE"/>
    <property type="match status" value="1"/>
</dbReference>
<dbReference type="EMBL" id="JBHUDC010000006">
    <property type="protein sequence ID" value="MFD1514106.1"/>
    <property type="molecule type" value="Genomic_DNA"/>
</dbReference>
<dbReference type="InterPro" id="IPR000086">
    <property type="entry name" value="NUDIX_hydrolase_dom"/>
</dbReference>
<dbReference type="InterPro" id="IPR020084">
    <property type="entry name" value="NUDIX_hydrolase_CS"/>
</dbReference>
<dbReference type="AlphaFoldDB" id="A0ABD6AWD8"/>
<dbReference type="GO" id="GO:0016787">
    <property type="term" value="F:hydrolase activity"/>
    <property type="evidence" value="ECO:0007669"/>
    <property type="project" value="UniProtKB-KW"/>
</dbReference>
<dbReference type="PROSITE" id="PS00893">
    <property type="entry name" value="NUDIX_BOX"/>
    <property type="match status" value="1"/>
</dbReference>
<gene>
    <name evidence="4" type="ORF">ACFSBT_12530</name>
</gene>
<comment type="caution">
    <text evidence="4">The sequence shown here is derived from an EMBL/GenBank/DDBJ whole genome shotgun (WGS) entry which is preliminary data.</text>
</comment>
<dbReference type="PROSITE" id="PS51462">
    <property type="entry name" value="NUDIX"/>
    <property type="match status" value="1"/>
</dbReference>
<evidence type="ECO:0000259" key="3">
    <source>
        <dbReference type="PROSITE" id="PS51462"/>
    </source>
</evidence>
<name>A0ABD6AWD8_9EURY</name>
<organism evidence="4 5">
    <name type="scientific">Halomarina rubra</name>
    <dbReference type="NCBI Taxonomy" id="2071873"/>
    <lineage>
        <taxon>Archaea</taxon>
        <taxon>Methanobacteriati</taxon>
        <taxon>Methanobacteriota</taxon>
        <taxon>Stenosarchaea group</taxon>
        <taxon>Halobacteria</taxon>
        <taxon>Halobacteriales</taxon>
        <taxon>Natronomonadaceae</taxon>
        <taxon>Halomarina</taxon>
    </lineage>
</organism>